<feature type="transmembrane region" description="Helical" evidence="5">
    <location>
        <begin position="372"/>
        <end position="398"/>
    </location>
</feature>
<reference evidence="7" key="1">
    <citation type="submission" date="2020-05" db="EMBL/GenBank/DDBJ databases">
        <authorList>
            <person name="Chiriac C."/>
            <person name="Salcher M."/>
            <person name="Ghai R."/>
            <person name="Kavagutti S V."/>
        </authorList>
    </citation>
    <scope>NUCLEOTIDE SEQUENCE</scope>
</reference>
<evidence type="ECO:0000256" key="3">
    <source>
        <dbReference type="ARBA" id="ARBA00022989"/>
    </source>
</evidence>
<keyword evidence="3 5" id="KW-1133">Transmembrane helix</keyword>
<feature type="transmembrane region" description="Helical" evidence="5">
    <location>
        <begin position="232"/>
        <end position="251"/>
    </location>
</feature>
<feature type="transmembrane region" description="Helical" evidence="5">
    <location>
        <begin position="113"/>
        <end position="131"/>
    </location>
</feature>
<sequence length="467" mass="52599">MICYGHAPILLKLFNVTMLREVTNNRAEVDSVVVQSVQTNSSRLWHWLEYTYVVILLGTLTQGPVNKIWEGSSQVDARAIEITKFATYILVQAPAVFLLVRRGISKNLLKGPIGLLLLFVSWMLFSTIWATSSSNTVFESLTLVLTCAVGLYVARSFRLIEQLTLFCIAMQPGLVFSWFAVRQNWAGSVQPEDGNWIGIYFNRNSLAPPAALGLLAASALLWVVIAHRPKRWIAIGLTLIAVALFDSYLLVRSGSSTSIGAVIVFGLVWLFWTVIRWWQRRKNISLRQMLRVVYTSFLFGTVLLTWLGFQFQSALLNRLGRKIDFNGREVLWSFSWSGFKDKPIIGWGWMSAWRTQQFFHDREFWWALTNNYWSHSAIMDVLLGGGIIGATLLVVAIIWSGARQLGSVCSEISGQWAFAATWFVIAASTQESFIIGNHFMLVLLVSSMIGYQADQNDDSLNKTISPA</sequence>
<dbReference type="GO" id="GO:0016020">
    <property type="term" value="C:membrane"/>
    <property type="evidence" value="ECO:0007669"/>
    <property type="project" value="UniProtKB-SubCell"/>
</dbReference>
<dbReference type="InterPro" id="IPR007016">
    <property type="entry name" value="O-antigen_ligase-rel_domated"/>
</dbReference>
<protein>
    <submittedName>
        <fullName evidence="7">Unannotated protein</fullName>
    </submittedName>
</protein>
<name>A0A6J6UZG6_9ZZZZ</name>
<feature type="domain" description="O-antigen ligase-related" evidence="6">
    <location>
        <begin position="242"/>
        <end position="393"/>
    </location>
</feature>
<comment type="subcellular location">
    <subcellularLocation>
        <location evidence="1">Membrane</location>
        <topology evidence="1">Multi-pass membrane protein</topology>
    </subcellularLocation>
</comment>
<accession>A0A6J6UZG6</accession>
<evidence type="ECO:0000256" key="2">
    <source>
        <dbReference type="ARBA" id="ARBA00022692"/>
    </source>
</evidence>
<dbReference type="InterPro" id="IPR051533">
    <property type="entry name" value="WaaL-like"/>
</dbReference>
<proteinExistence type="predicted"/>
<keyword evidence="2 5" id="KW-0812">Transmembrane</keyword>
<evidence type="ECO:0000313" key="7">
    <source>
        <dbReference type="EMBL" id="CAB4765281.1"/>
    </source>
</evidence>
<dbReference type="PANTHER" id="PTHR37422">
    <property type="entry name" value="TEICHURONIC ACID BIOSYNTHESIS PROTEIN TUAE"/>
    <property type="match status" value="1"/>
</dbReference>
<feature type="transmembrane region" description="Helical" evidence="5">
    <location>
        <begin position="206"/>
        <end position="225"/>
    </location>
</feature>
<feature type="transmembrane region" description="Helical" evidence="5">
    <location>
        <begin position="137"/>
        <end position="154"/>
    </location>
</feature>
<dbReference type="EMBL" id="CAEZZK010000191">
    <property type="protein sequence ID" value="CAB4765281.1"/>
    <property type="molecule type" value="Genomic_DNA"/>
</dbReference>
<feature type="transmembrane region" description="Helical" evidence="5">
    <location>
        <begin position="163"/>
        <end position="181"/>
    </location>
</feature>
<feature type="transmembrane region" description="Helical" evidence="5">
    <location>
        <begin position="257"/>
        <end position="278"/>
    </location>
</feature>
<evidence type="ECO:0000256" key="1">
    <source>
        <dbReference type="ARBA" id="ARBA00004141"/>
    </source>
</evidence>
<evidence type="ECO:0000256" key="5">
    <source>
        <dbReference type="SAM" id="Phobius"/>
    </source>
</evidence>
<dbReference type="Pfam" id="PF04932">
    <property type="entry name" value="Wzy_C"/>
    <property type="match status" value="1"/>
</dbReference>
<feature type="transmembrane region" description="Helical" evidence="5">
    <location>
        <begin position="47"/>
        <end position="65"/>
    </location>
</feature>
<evidence type="ECO:0000256" key="4">
    <source>
        <dbReference type="ARBA" id="ARBA00023136"/>
    </source>
</evidence>
<gene>
    <name evidence="7" type="ORF">UFOPK2855_00952</name>
</gene>
<evidence type="ECO:0000259" key="6">
    <source>
        <dbReference type="Pfam" id="PF04932"/>
    </source>
</evidence>
<feature type="transmembrane region" description="Helical" evidence="5">
    <location>
        <begin position="290"/>
        <end position="309"/>
    </location>
</feature>
<dbReference type="PANTHER" id="PTHR37422:SF13">
    <property type="entry name" value="LIPOPOLYSACCHARIDE BIOSYNTHESIS PROTEIN PA4999-RELATED"/>
    <property type="match status" value="1"/>
</dbReference>
<organism evidence="7">
    <name type="scientific">freshwater metagenome</name>
    <dbReference type="NCBI Taxonomy" id="449393"/>
    <lineage>
        <taxon>unclassified sequences</taxon>
        <taxon>metagenomes</taxon>
        <taxon>ecological metagenomes</taxon>
    </lineage>
</organism>
<dbReference type="AlphaFoldDB" id="A0A6J6UZG6"/>
<keyword evidence="4 5" id="KW-0472">Membrane</keyword>
<feature type="transmembrane region" description="Helical" evidence="5">
    <location>
        <begin position="85"/>
        <end position="101"/>
    </location>
</feature>